<gene>
    <name evidence="1" type="ORF">HII31_01487</name>
</gene>
<evidence type="ECO:0000313" key="1">
    <source>
        <dbReference type="EMBL" id="KAF7197062.1"/>
    </source>
</evidence>
<organism evidence="1 2">
    <name type="scientific">Pseudocercospora fuligena</name>
    <dbReference type="NCBI Taxonomy" id="685502"/>
    <lineage>
        <taxon>Eukaryota</taxon>
        <taxon>Fungi</taxon>
        <taxon>Dikarya</taxon>
        <taxon>Ascomycota</taxon>
        <taxon>Pezizomycotina</taxon>
        <taxon>Dothideomycetes</taxon>
        <taxon>Dothideomycetidae</taxon>
        <taxon>Mycosphaerellales</taxon>
        <taxon>Mycosphaerellaceae</taxon>
        <taxon>Pseudocercospora</taxon>
    </lineage>
</organism>
<dbReference type="Gene3D" id="3.10.450.50">
    <property type="match status" value="1"/>
</dbReference>
<protein>
    <recommendedName>
        <fullName evidence="3">SnoaL-like domain-containing protein</fullName>
    </recommendedName>
</protein>
<dbReference type="AlphaFoldDB" id="A0A8H6RUD9"/>
<dbReference type="Proteomes" id="UP000660729">
    <property type="component" value="Unassembled WGS sequence"/>
</dbReference>
<evidence type="ECO:0008006" key="3">
    <source>
        <dbReference type="Google" id="ProtNLM"/>
    </source>
</evidence>
<evidence type="ECO:0000313" key="2">
    <source>
        <dbReference type="Proteomes" id="UP000660729"/>
    </source>
</evidence>
<sequence>MDICVHLNTSHAINDTSLSDFGSLSNAGKIPVLTPAEATAEKLKAFSCQFIQEVINEKNVDSPLFDILDDDFIGSIEGVSATRRRHDYRKALLQIFRMLPDYHAEVLTCAAEVDERGGVATVWVTFKQSGWPGQTIRETISQVTWKRRRKFGWTCVGYSGMDWGGLVDLSQRCDEGNPS</sequence>
<comment type="caution">
    <text evidence="1">The sequence shown here is derived from an EMBL/GenBank/DDBJ whole genome shotgun (WGS) entry which is preliminary data.</text>
</comment>
<dbReference type="OrthoDB" id="3641390at2759"/>
<name>A0A8H6RUD9_9PEZI</name>
<dbReference type="InterPro" id="IPR032710">
    <property type="entry name" value="NTF2-like_dom_sf"/>
</dbReference>
<accession>A0A8H6RUD9</accession>
<proteinExistence type="predicted"/>
<dbReference type="EMBL" id="JABCIY010000019">
    <property type="protein sequence ID" value="KAF7197062.1"/>
    <property type="molecule type" value="Genomic_DNA"/>
</dbReference>
<reference evidence="1" key="1">
    <citation type="submission" date="2020-04" db="EMBL/GenBank/DDBJ databases">
        <title>Draft genome resource of the tomato pathogen Pseudocercospora fuligena.</title>
        <authorList>
            <person name="Zaccaron A."/>
        </authorList>
    </citation>
    <scope>NUCLEOTIDE SEQUENCE</scope>
    <source>
        <strain evidence="1">PF001</strain>
    </source>
</reference>
<keyword evidence="2" id="KW-1185">Reference proteome</keyword>
<dbReference type="SUPFAM" id="SSF54427">
    <property type="entry name" value="NTF2-like"/>
    <property type="match status" value="1"/>
</dbReference>